<keyword evidence="11" id="KW-0460">Magnesium</keyword>
<feature type="modified residue" description="N6-carboxylysine" evidence="11">
    <location>
        <position position="236"/>
    </location>
</feature>
<dbReference type="GO" id="GO:0009252">
    <property type="term" value="P:peptidoglycan biosynthetic process"/>
    <property type="evidence" value="ECO:0007669"/>
    <property type="project" value="UniProtKB-UniRule"/>
</dbReference>
<evidence type="ECO:0000256" key="2">
    <source>
        <dbReference type="ARBA" id="ARBA00022490"/>
    </source>
</evidence>
<dbReference type="GO" id="GO:0004326">
    <property type="term" value="F:tetrahydrofolylpolyglutamate synthase activity"/>
    <property type="evidence" value="ECO:0007669"/>
    <property type="project" value="InterPro"/>
</dbReference>
<feature type="binding site" evidence="11">
    <location>
        <position position="204"/>
    </location>
    <ligand>
        <name>UDP-N-acetyl-alpha-D-muramoyl-L-alanyl-D-glutamate</name>
        <dbReference type="ChEBI" id="CHEBI:83900"/>
    </ligand>
</feature>
<dbReference type="HAMAP" id="MF_00208">
    <property type="entry name" value="MurE"/>
    <property type="match status" value="1"/>
</dbReference>
<protein>
    <recommendedName>
        <fullName evidence="11">UDP-N-acetylmuramyl-tripeptide synthetase</fullName>
        <ecNumber evidence="11">6.3.2.-</ecNumber>
    </recommendedName>
    <alternativeName>
        <fullName evidence="11">UDP-MurNAc-tripeptide synthetase</fullName>
    </alternativeName>
</protein>
<dbReference type="GO" id="GO:0051301">
    <property type="term" value="P:cell division"/>
    <property type="evidence" value="ECO:0007669"/>
    <property type="project" value="UniProtKB-KW"/>
</dbReference>
<dbReference type="SUPFAM" id="SSF63418">
    <property type="entry name" value="MurE/MurF N-terminal domain"/>
    <property type="match status" value="1"/>
</dbReference>
<reference evidence="16 17" key="1">
    <citation type="submission" date="2018-12" db="EMBL/GenBank/DDBJ databases">
        <authorList>
            <consortium name="Pathogen Informatics"/>
        </authorList>
    </citation>
    <scope>NUCLEOTIDE SEQUENCE [LARGE SCALE GENOMIC DNA]</scope>
    <source>
        <strain evidence="16 17">NCTC13354</strain>
    </source>
</reference>
<keyword evidence="8 11" id="KW-0573">Peptidoglycan synthesis</keyword>
<dbReference type="InterPro" id="IPR013221">
    <property type="entry name" value="Mur_ligase_cen"/>
</dbReference>
<accession>A0A448PCA0</accession>
<dbReference type="NCBIfam" id="TIGR01085">
    <property type="entry name" value="murE"/>
    <property type="match status" value="1"/>
</dbReference>
<dbReference type="SUPFAM" id="SSF53623">
    <property type="entry name" value="MurD-like peptide ligases, catalytic domain"/>
    <property type="match status" value="1"/>
</dbReference>
<dbReference type="InterPro" id="IPR004101">
    <property type="entry name" value="Mur_ligase_C"/>
</dbReference>
<evidence type="ECO:0000256" key="7">
    <source>
        <dbReference type="ARBA" id="ARBA00022960"/>
    </source>
</evidence>
<dbReference type="InterPro" id="IPR005761">
    <property type="entry name" value="UDP-N-AcMur-Glu-dNH2Pim_ligase"/>
</dbReference>
<dbReference type="Pfam" id="PF01225">
    <property type="entry name" value="Mur_ligase"/>
    <property type="match status" value="1"/>
</dbReference>
<evidence type="ECO:0000256" key="6">
    <source>
        <dbReference type="ARBA" id="ARBA00022840"/>
    </source>
</evidence>
<keyword evidence="3 11" id="KW-0436">Ligase</keyword>
<feature type="binding site" evidence="11">
    <location>
        <begin position="169"/>
        <end position="170"/>
    </location>
    <ligand>
        <name>UDP-N-acetyl-alpha-D-muramoyl-L-alanyl-D-glutamate</name>
        <dbReference type="ChEBI" id="CHEBI:83900"/>
    </ligand>
</feature>
<evidence type="ECO:0000256" key="4">
    <source>
        <dbReference type="ARBA" id="ARBA00022618"/>
    </source>
</evidence>
<dbReference type="InterPro" id="IPR035911">
    <property type="entry name" value="MurE/MurF_N"/>
</dbReference>
<dbReference type="UniPathway" id="UPA00219"/>
<evidence type="ECO:0000256" key="3">
    <source>
        <dbReference type="ARBA" id="ARBA00022598"/>
    </source>
</evidence>
<evidence type="ECO:0000259" key="14">
    <source>
        <dbReference type="Pfam" id="PF02875"/>
    </source>
</evidence>
<keyword evidence="5 11" id="KW-0547">Nucleotide-binding</keyword>
<comment type="function">
    <text evidence="11">Catalyzes the addition of an amino acid to the nucleotide precursor UDP-N-acetylmuramoyl-L-alanyl-D-glutamate (UMAG) in the biosynthesis of bacterial cell-wall peptidoglycan.</text>
</comment>
<dbReference type="PANTHER" id="PTHR23135:SF4">
    <property type="entry name" value="UDP-N-ACETYLMURAMOYL-L-ALANYL-D-GLUTAMATE--2,6-DIAMINOPIMELATE LIGASE MURE HOMOLOG, CHLOROPLASTIC"/>
    <property type="match status" value="1"/>
</dbReference>
<dbReference type="GO" id="GO:0005524">
    <property type="term" value="F:ATP binding"/>
    <property type="evidence" value="ECO:0007669"/>
    <property type="project" value="UniProtKB-UniRule"/>
</dbReference>
<dbReference type="InterPro" id="IPR036615">
    <property type="entry name" value="Mur_ligase_C_dom_sf"/>
</dbReference>
<feature type="domain" description="Mur ligase C-terminal" evidence="14">
    <location>
        <begin position="354"/>
        <end position="478"/>
    </location>
</feature>
<dbReference type="Gene3D" id="3.40.1190.10">
    <property type="entry name" value="Mur-like, catalytic domain"/>
    <property type="match status" value="1"/>
</dbReference>
<feature type="binding site" evidence="11">
    <location>
        <position position="196"/>
    </location>
    <ligand>
        <name>UDP-N-acetyl-alpha-D-muramoyl-L-alanyl-D-glutamate</name>
        <dbReference type="ChEBI" id="CHEBI:83900"/>
    </ligand>
</feature>
<name>A0A448PCA0_9ACTO</name>
<sequence>MEFLVRPKNSPQVALSDVGRALGLPVQELNVCGATAVSGVSADNRRIRPGDVFIARRGAKVHAATFAREAIAAGARAVVTDAEGAHIIGDADVPVLVVGDPARSAGVAAAAVYGNPAAQLTAFGVTGTNGKTSTAFMIDHILRKLGRTTGLIGTVAVRIGDLELASTLTTPQPADLQAMLATLVENGGTDLVMEVSSHALAQGRTEPMRFDVAGFTNLTHDHLDYHGTLEEYFAAKATLFDSDHCERAVVLVDDDAGQRLYDTLATERPGAAVSLSVTGLDADWSVTELRAEGAVQRFTLAGPGGSLETCTQLAGMFNVANAALAIIMVCEAGIPLAQIGQALGQEGVSPVIPGRMEVVGDKPYTVVDFAHNTDALDKAMVALHGVRPGKLIVVTGSAGERDREKRPQMAAAVARHADHLIVTDDDPHGEDPAQIRREVITGIPDGFSWEEIPDRAEAIHGAIRQAGDDDVVLIAGRGHETIQDVAGVDVEIDDRVIARDALARRKVDGT</sequence>
<dbReference type="GO" id="GO:0000287">
    <property type="term" value="F:magnesium ion binding"/>
    <property type="evidence" value="ECO:0007669"/>
    <property type="project" value="UniProtKB-UniRule"/>
</dbReference>
<keyword evidence="4 11" id="KW-0132">Cell division</keyword>
<evidence type="ECO:0000313" key="16">
    <source>
        <dbReference type="EMBL" id="VEI12605.1"/>
    </source>
</evidence>
<dbReference type="InterPro" id="IPR036565">
    <property type="entry name" value="Mur-like_cat_sf"/>
</dbReference>
<evidence type="ECO:0000256" key="12">
    <source>
        <dbReference type="RuleBase" id="RU004135"/>
    </source>
</evidence>
<dbReference type="GO" id="GO:0071555">
    <property type="term" value="P:cell wall organization"/>
    <property type="evidence" value="ECO:0007669"/>
    <property type="project" value="UniProtKB-KW"/>
</dbReference>
<dbReference type="InterPro" id="IPR000713">
    <property type="entry name" value="Mur_ligase_N"/>
</dbReference>
<keyword evidence="6 11" id="KW-0067">ATP-binding</keyword>
<keyword evidence="17" id="KW-1185">Reference proteome</keyword>
<dbReference type="NCBIfam" id="NF001126">
    <property type="entry name" value="PRK00139.1-4"/>
    <property type="match status" value="1"/>
</dbReference>
<dbReference type="PROSITE" id="PS01011">
    <property type="entry name" value="FOLYLPOLYGLU_SYNT_1"/>
    <property type="match status" value="1"/>
</dbReference>
<feature type="domain" description="Mur ligase central" evidence="15">
    <location>
        <begin position="125"/>
        <end position="328"/>
    </location>
</feature>
<keyword evidence="9 11" id="KW-0131">Cell cycle</keyword>
<dbReference type="EMBL" id="LR134476">
    <property type="protein sequence ID" value="VEI12605.1"/>
    <property type="molecule type" value="Genomic_DNA"/>
</dbReference>
<dbReference type="Pfam" id="PF08245">
    <property type="entry name" value="Mur_ligase_M"/>
    <property type="match status" value="1"/>
</dbReference>
<evidence type="ECO:0000256" key="9">
    <source>
        <dbReference type="ARBA" id="ARBA00023306"/>
    </source>
</evidence>
<dbReference type="Pfam" id="PF02875">
    <property type="entry name" value="Mur_ligase_C"/>
    <property type="match status" value="1"/>
</dbReference>
<evidence type="ECO:0000256" key="5">
    <source>
        <dbReference type="ARBA" id="ARBA00022741"/>
    </source>
</evidence>
<dbReference type="SUPFAM" id="SSF53244">
    <property type="entry name" value="MurD-like peptide ligases, peptide-binding domain"/>
    <property type="match status" value="1"/>
</dbReference>
<comment type="subcellular location">
    <subcellularLocation>
        <location evidence="11 12">Cytoplasm</location>
    </subcellularLocation>
</comment>
<feature type="binding site" evidence="11">
    <location>
        <begin position="127"/>
        <end position="133"/>
    </location>
    <ligand>
        <name>ATP</name>
        <dbReference type="ChEBI" id="CHEBI:30616"/>
    </ligand>
</feature>
<gene>
    <name evidence="11 16" type="primary">murE</name>
    <name evidence="16" type="ORF">NCTC13354_00293</name>
</gene>
<evidence type="ECO:0000256" key="11">
    <source>
        <dbReference type="HAMAP-Rule" id="MF_00208"/>
    </source>
</evidence>
<dbReference type="GO" id="GO:0005737">
    <property type="term" value="C:cytoplasm"/>
    <property type="evidence" value="ECO:0007669"/>
    <property type="project" value="UniProtKB-SubCell"/>
</dbReference>
<dbReference type="Gene3D" id="3.40.1390.10">
    <property type="entry name" value="MurE/MurF, N-terminal domain"/>
    <property type="match status" value="1"/>
</dbReference>
<dbReference type="Gene3D" id="3.90.190.20">
    <property type="entry name" value="Mur ligase, C-terminal domain"/>
    <property type="match status" value="1"/>
</dbReference>
<dbReference type="AlphaFoldDB" id="A0A448PCA0"/>
<dbReference type="InterPro" id="IPR018109">
    <property type="entry name" value="Folylpolyglutamate_synth_CS"/>
</dbReference>
<dbReference type="OrthoDB" id="9800958at2"/>
<dbReference type="GO" id="GO:0008360">
    <property type="term" value="P:regulation of cell shape"/>
    <property type="evidence" value="ECO:0007669"/>
    <property type="project" value="UniProtKB-KW"/>
</dbReference>
<evidence type="ECO:0000256" key="10">
    <source>
        <dbReference type="ARBA" id="ARBA00023316"/>
    </source>
</evidence>
<comment type="cofactor">
    <cofactor evidence="11">
        <name>Mg(2+)</name>
        <dbReference type="ChEBI" id="CHEBI:18420"/>
    </cofactor>
</comment>
<evidence type="ECO:0000313" key="17">
    <source>
        <dbReference type="Proteomes" id="UP000269542"/>
    </source>
</evidence>
<evidence type="ECO:0000259" key="15">
    <source>
        <dbReference type="Pfam" id="PF08245"/>
    </source>
</evidence>
<keyword evidence="2 11" id="KW-0963">Cytoplasm</keyword>
<dbReference type="KEGG" id="tbw:NCTC13354_00293"/>
<dbReference type="PANTHER" id="PTHR23135">
    <property type="entry name" value="MUR LIGASE FAMILY MEMBER"/>
    <property type="match status" value="1"/>
</dbReference>
<feature type="binding site" evidence="11">
    <location>
        <position position="202"/>
    </location>
    <ligand>
        <name>UDP-N-acetyl-alpha-D-muramoyl-L-alanyl-D-glutamate</name>
        <dbReference type="ChEBI" id="CHEBI:83900"/>
    </ligand>
</feature>
<dbReference type="Proteomes" id="UP000269542">
    <property type="component" value="Chromosome"/>
</dbReference>
<comment type="PTM">
    <text evidence="11">Carboxylation is probably crucial for Mg(2+) binding and, consequently, for the gamma-phosphate positioning of ATP.</text>
</comment>
<keyword evidence="7 11" id="KW-0133">Cell shape</keyword>
<comment type="similarity">
    <text evidence="1 11">Belongs to the MurCDEF family. MurE subfamily.</text>
</comment>
<comment type="pathway">
    <text evidence="11 12">Cell wall biogenesis; peptidoglycan biosynthesis.</text>
</comment>
<organism evidence="16 17">
    <name type="scientific">Trueperella bialowiezensis</name>
    <dbReference type="NCBI Taxonomy" id="312285"/>
    <lineage>
        <taxon>Bacteria</taxon>
        <taxon>Bacillati</taxon>
        <taxon>Actinomycetota</taxon>
        <taxon>Actinomycetes</taxon>
        <taxon>Actinomycetales</taxon>
        <taxon>Actinomycetaceae</taxon>
        <taxon>Trueperella</taxon>
    </lineage>
</organism>
<dbReference type="EC" id="6.3.2.-" evidence="11"/>
<comment type="caution">
    <text evidence="11">Lacks conserved residue(s) required for the propagation of feature annotation.</text>
</comment>
<proteinExistence type="inferred from homology"/>
<evidence type="ECO:0000259" key="13">
    <source>
        <dbReference type="Pfam" id="PF01225"/>
    </source>
</evidence>
<evidence type="ECO:0000256" key="8">
    <source>
        <dbReference type="ARBA" id="ARBA00022984"/>
    </source>
</evidence>
<keyword evidence="10 11" id="KW-0961">Cell wall biogenesis/degradation</keyword>
<feature type="domain" description="Mur ligase N-terminal catalytic" evidence="13">
    <location>
        <begin position="37"/>
        <end position="103"/>
    </location>
</feature>
<evidence type="ECO:0000256" key="1">
    <source>
        <dbReference type="ARBA" id="ARBA00005898"/>
    </source>
</evidence>